<sequence length="256" mass="27880">MTVIEVDGMVKRYGDTTALAGIDLRVEKGEILGILGPNGAGKTTAVECIGGLRAPDEGEVHVLGLDPRRDRSRLRPVVGMQLQEAMLPDDLEVGEALSLYRSFYREGADVDRLIADVGLEKKRRKRFKELSGGQAQRLSLALALVGRPRIALLDELTSGLDPRGRRDIWQVVERLREDGTTVVLVSHLMEEVERLCDRVVLVDGGRVVADDTPTGLVDRALAPGSRAKGATLEDAYLALTGQAPEPPDLEDLEEAR</sequence>
<dbReference type="PROSITE" id="PS00211">
    <property type="entry name" value="ABC_TRANSPORTER_1"/>
    <property type="match status" value="1"/>
</dbReference>
<comment type="subcellular location">
    <subcellularLocation>
        <location evidence="1">Cell membrane</location>
        <topology evidence="1">Peripheral membrane protein</topology>
    </subcellularLocation>
</comment>
<evidence type="ECO:0000313" key="7">
    <source>
        <dbReference type="EMBL" id="NYG38668.1"/>
    </source>
</evidence>
<proteinExistence type="predicted"/>
<evidence type="ECO:0000256" key="2">
    <source>
        <dbReference type="ARBA" id="ARBA00022448"/>
    </source>
</evidence>
<dbReference type="EMBL" id="JACBZX010000001">
    <property type="protein sequence ID" value="NYG38668.1"/>
    <property type="molecule type" value="Genomic_DNA"/>
</dbReference>
<dbReference type="SMART" id="SM00382">
    <property type="entry name" value="AAA"/>
    <property type="match status" value="1"/>
</dbReference>
<dbReference type="RefSeq" id="WP_179463826.1">
    <property type="nucleotide sequence ID" value="NZ_JACBZX010000001.1"/>
</dbReference>
<evidence type="ECO:0000256" key="3">
    <source>
        <dbReference type="ARBA" id="ARBA00022741"/>
    </source>
</evidence>
<dbReference type="GO" id="GO:0016887">
    <property type="term" value="F:ATP hydrolysis activity"/>
    <property type="evidence" value="ECO:0007669"/>
    <property type="project" value="InterPro"/>
</dbReference>
<name>A0A852X8C6_9MICO</name>
<dbReference type="Pfam" id="PF00005">
    <property type="entry name" value="ABC_tran"/>
    <property type="match status" value="1"/>
</dbReference>
<keyword evidence="4 7" id="KW-0067">ATP-binding</keyword>
<dbReference type="PANTHER" id="PTHR42711">
    <property type="entry name" value="ABC TRANSPORTER ATP-BINDING PROTEIN"/>
    <property type="match status" value="1"/>
</dbReference>
<dbReference type="InterPro" id="IPR003439">
    <property type="entry name" value="ABC_transporter-like_ATP-bd"/>
</dbReference>
<dbReference type="GO" id="GO:0005524">
    <property type="term" value="F:ATP binding"/>
    <property type="evidence" value="ECO:0007669"/>
    <property type="project" value="UniProtKB-KW"/>
</dbReference>
<evidence type="ECO:0000256" key="1">
    <source>
        <dbReference type="ARBA" id="ARBA00004202"/>
    </source>
</evidence>
<dbReference type="GO" id="GO:0005886">
    <property type="term" value="C:plasma membrane"/>
    <property type="evidence" value="ECO:0007669"/>
    <property type="project" value="UniProtKB-SubCell"/>
</dbReference>
<dbReference type="PROSITE" id="PS50893">
    <property type="entry name" value="ABC_TRANSPORTER_2"/>
    <property type="match status" value="1"/>
</dbReference>
<evidence type="ECO:0000259" key="6">
    <source>
        <dbReference type="PROSITE" id="PS50893"/>
    </source>
</evidence>
<dbReference type="GO" id="GO:0046677">
    <property type="term" value="P:response to antibiotic"/>
    <property type="evidence" value="ECO:0007669"/>
    <property type="project" value="UniProtKB-KW"/>
</dbReference>
<dbReference type="InterPro" id="IPR027417">
    <property type="entry name" value="P-loop_NTPase"/>
</dbReference>
<dbReference type="CDD" id="cd03230">
    <property type="entry name" value="ABC_DR_subfamily_A"/>
    <property type="match status" value="1"/>
</dbReference>
<dbReference type="Proteomes" id="UP000592181">
    <property type="component" value="Unassembled WGS sequence"/>
</dbReference>
<dbReference type="Gene3D" id="3.40.50.300">
    <property type="entry name" value="P-loop containing nucleotide triphosphate hydrolases"/>
    <property type="match status" value="1"/>
</dbReference>
<accession>A0A852X8C6</accession>
<dbReference type="InterPro" id="IPR003593">
    <property type="entry name" value="AAA+_ATPase"/>
</dbReference>
<feature type="domain" description="ABC transporter" evidence="6">
    <location>
        <begin position="4"/>
        <end position="229"/>
    </location>
</feature>
<keyword evidence="8" id="KW-1185">Reference proteome</keyword>
<dbReference type="PANTHER" id="PTHR42711:SF16">
    <property type="entry name" value="ABC TRANSPORTER ATP-BINDING PROTEIN"/>
    <property type="match status" value="1"/>
</dbReference>
<evidence type="ECO:0000256" key="4">
    <source>
        <dbReference type="ARBA" id="ARBA00022840"/>
    </source>
</evidence>
<dbReference type="InterPro" id="IPR017871">
    <property type="entry name" value="ABC_transporter-like_CS"/>
</dbReference>
<protein>
    <submittedName>
        <fullName evidence="7">ABC-2 type transport system ATP-binding protein</fullName>
    </submittedName>
</protein>
<reference evidence="7 8" key="1">
    <citation type="submission" date="2020-07" db="EMBL/GenBank/DDBJ databases">
        <title>Sequencing the genomes of 1000 actinobacteria strains.</title>
        <authorList>
            <person name="Klenk H.-P."/>
        </authorList>
    </citation>
    <scope>NUCLEOTIDE SEQUENCE [LARGE SCALE GENOMIC DNA]</scope>
    <source>
        <strain evidence="7 8">DSM 24723</strain>
    </source>
</reference>
<evidence type="ECO:0000256" key="5">
    <source>
        <dbReference type="ARBA" id="ARBA00023251"/>
    </source>
</evidence>
<gene>
    <name evidence="7" type="ORF">BJY28_003137</name>
</gene>
<keyword evidence="2" id="KW-0813">Transport</keyword>
<evidence type="ECO:0000313" key="8">
    <source>
        <dbReference type="Proteomes" id="UP000592181"/>
    </source>
</evidence>
<dbReference type="SUPFAM" id="SSF52540">
    <property type="entry name" value="P-loop containing nucleoside triphosphate hydrolases"/>
    <property type="match status" value="1"/>
</dbReference>
<dbReference type="InterPro" id="IPR050763">
    <property type="entry name" value="ABC_transporter_ATP-binding"/>
</dbReference>
<keyword evidence="5" id="KW-0046">Antibiotic resistance</keyword>
<organism evidence="7 8">
    <name type="scientific">Janibacter alkaliphilus</name>
    <dbReference type="NCBI Taxonomy" id="1069963"/>
    <lineage>
        <taxon>Bacteria</taxon>
        <taxon>Bacillati</taxon>
        <taxon>Actinomycetota</taxon>
        <taxon>Actinomycetes</taxon>
        <taxon>Micrococcales</taxon>
        <taxon>Intrasporangiaceae</taxon>
        <taxon>Janibacter</taxon>
    </lineage>
</organism>
<keyword evidence="3" id="KW-0547">Nucleotide-binding</keyword>
<comment type="caution">
    <text evidence="7">The sequence shown here is derived from an EMBL/GenBank/DDBJ whole genome shotgun (WGS) entry which is preliminary data.</text>
</comment>
<dbReference type="AlphaFoldDB" id="A0A852X8C6"/>